<feature type="domain" description="Reverse transcriptase" evidence="1">
    <location>
        <begin position="82"/>
        <end position="311"/>
    </location>
</feature>
<protein>
    <recommendedName>
        <fullName evidence="1">Reverse transcriptase domain-containing protein</fullName>
    </recommendedName>
</protein>
<evidence type="ECO:0000313" key="2">
    <source>
        <dbReference type="EMBL" id="GCB73634.1"/>
    </source>
</evidence>
<name>A0A401PKH0_SCYTO</name>
<dbReference type="EMBL" id="BFAA01000695">
    <property type="protein sequence ID" value="GCB73634.1"/>
    <property type="molecule type" value="Genomic_DNA"/>
</dbReference>
<dbReference type="SUPFAM" id="SSF56672">
    <property type="entry name" value="DNA/RNA polymerases"/>
    <property type="match status" value="1"/>
</dbReference>
<organism evidence="2 3">
    <name type="scientific">Scyliorhinus torazame</name>
    <name type="common">Cloudy catshark</name>
    <name type="synonym">Catulus torazame</name>
    <dbReference type="NCBI Taxonomy" id="75743"/>
    <lineage>
        <taxon>Eukaryota</taxon>
        <taxon>Metazoa</taxon>
        <taxon>Chordata</taxon>
        <taxon>Craniata</taxon>
        <taxon>Vertebrata</taxon>
        <taxon>Chondrichthyes</taxon>
        <taxon>Elasmobranchii</taxon>
        <taxon>Galeomorphii</taxon>
        <taxon>Galeoidea</taxon>
        <taxon>Carcharhiniformes</taxon>
        <taxon>Scyliorhinidae</taxon>
        <taxon>Scyliorhinus</taxon>
    </lineage>
</organism>
<proteinExistence type="predicted"/>
<gene>
    <name evidence="2" type="ORF">scyTo_0002714</name>
</gene>
<dbReference type="InterPro" id="IPR043502">
    <property type="entry name" value="DNA/RNA_pol_sf"/>
</dbReference>
<dbReference type="InterPro" id="IPR000477">
    <property type="entry name" value="RT_dom"/>
</dbReference>
<dbReference type="AlphaFoldDB" id="A0A401PKH0"/>
<reference evidence="2 3" key="1">
    <citation type="journal article" date="2018" name="Nat. Ecol. Evol.">
        <title>Shark genomes provide insights into elasmobranch evolution and the origin of vertebrates.</title>
        <authorList>
            <person name="Hara Y"/>
            <person name="Yamaguchi K"/>
            <person name="Onimaru K"/>
            <person name="Kadota M"/>
            <person name="Koyanagi M"/>
            <person name="Keeley SD"/>
            <person name="Tatsumi K"/>
            <person name="Tanaka K"/>
            <person name="Motone F"/>
            <person name="Kageyama Y"/>
            <person name="Nozu R"/>
            <person name="Adachi N"/>
            <person name="Nishimura O"/>
            <person name="Nakagawa R"/>
            <person name="Tanegashima C"/>
            <person name="Kiyatake I"/>
            <person name="Matsumoto R"/>
            <person name="Murakumo K"/>
            <person name="Nishida K"/>
            <person name="Terakita A"/>
            <person name="Kuratani S"/>
            <person name="Sato K"/>
            <person name="Hyodo S Kuraku.S."/>
        </authorList>
    </citation>
    <scope>NUCLEOTIDE SEQUENCE [LARGE SCALE GENOMIC DNA]</scope>
</reference>
<dbReference type="Proteomes" id="UP000288216">
    <property type="component" value="Unassembled WGS sequence"/>
</dbReference>
<evidence type="ECO:0000259" key="1">
    <source>
        <dbReference type="PROSITE" id="PS50878"/>
    </source>
</evidence>
<dbReference type="PANTHER" id="PTHR33332">
    <property type="entry name" value="REVERSE TRANSCRIPTASE DOMAIN-CONTAINING PROTEIN"/>
    <property type="match status" value="1"/>
</dbReference>
<accession>A0A401PKH0</accession>
<dbReference type="OMA" id="CINERQH"/>
<evidence type="ECO:0000313" key="3">
    <source>
        <dbReference type="Proteomes" id="UP000288216"/>
    </source>
</evidence>
<dbReference type="Pfam" id="PF00078">
    <property type="entry name" value="RVT_1"/>
    <property type="match status" value="1"/>
</dbReference>
<dbReference type="CDD" id="cd01650">
    <property type="entry name" value="RT_nLTR_like"/>
    <property type="match status" value="1"/>
</dbReference>
<dbReference type="OrthoDB" id="410381at2759"/>
<sequence length="311" mass="34926">MGEVLNEYSASVFTKEKELVDVESGEGYVDSLGHIEIQKGEVLGVLKNIKVDRSPGPDGIYPRILKEAREEIAEALTEIFGSSLSSGDVPEDWRIANVVPLFKKGSKGNPGNYRLVSLTSVVGKLLERILRDRIYSHLEANGCINERQHGFVKGRSCLTDFIEFFEEVTKIIDAGRAVDVVNMDFSEDFDKVPHGRLVQKVKSHGIRGELARWIQNWLGHRRQRVAMERCFSDWRAVTSGVPQGSVLGPLLFVVYINDLEENVTGLISKFAGNTKVGGIADSDEDCQRIQQIVWRLGRRDGRWSLIRTNVR</sequence>
<keyword evidence="3" id="KW-1185">Reference proteome</keyword>
<dbReference type="PROSITE" id="PS50878">
    <property type="entry name" value="RT_POL"/>
    <property type="match status" value="1"/>
</dbReference>
<comment type="caution">
    <text evidence="2">The sequence shown here is derived from an EMBL/GenBank/DDBJ whole genome shotgun (WGS) entry which is preliminary data.</text>
</comment>
<dbReference type="STRING" id="75743.A0A401PKH0"/>